<feature type="transmembrane region" description="Helical" evidence="2">
    <location>
        <begin position="163"/>
        <end position="187"/>
    </location>
</feature>
<dbReference type="InterPro" id="IPR021460">
    <property type="entry name" value="DUF3112"/>
</dbReference>
<sequence length="306" mass="33309">MSSLSGGNAIVGGIPTVPLDVPINAVLVVLYLAGSAYNITTFIRNKRRGHKFIMSLMLNGLCVIRILTCSMRIAWAANPTKSSIITAAQALNTAGIIIIYIINLVLGQRILRARQPAIGWNPVLGLLFKVFYALIVGALIMGIVALVLLVTTTNPKILPACHYIQMAAVTLLLVMTVLPLVLLAITYLLPPSPHRDEFGQSRMAHKVIVLITSTCLAMTYAGFKAGTAWDARPQGHPAWFDSKAAFYVFGFTLEILILCLFAFTRIDRRFHIPDNCKGPGDYSGEAGYMMQGSADKERETPDVSSE</sequence>
<keyword evidence="2" id="KW-1133">Transmembrane helix</keyword>
<evidence type="ECO:0000313" key="4">
    <source>
        <dbReference type="Proteomes" id="UP000777438"/>
    </source>
</evidence>
<dbReference type="EMBL" id="JAGPYM010000029">
    <property type="protein sequence ID" value="KAH6879554.1"/>
    <property type="molecule type" value="Genomic_DNA"/>
</dbReference>
<feature type="transmembrane region" description="Helical" evidence="2">
    <location>
        <begin position="52"/>
        <end position="75"/>
    </location>
</feature>
<reference evidence="3 4" key="1">
    <citation type="journal article" date="2021" name="Nat. Commun.">
        <title>Genetic determinants of endophytism in the Arabidopsis root mycobiome.</title>
        <authorList>
            <person name="Mesny F."/>
            <person name="Miyauchi S."/>
            <person name="Thiergart T."/>
            <person name="Pickel B."/>
            <person name="Atanasova L."/>
            <person name="Karlsson M."/>
            <person name="Huettel B."/>
            <person name="Barry K.W."/>
            <person name="Haridas S."/>
            <person name="Chen C."/>
            <person name="Bauer D."/>
            <person name="Andreopoulos W."/>
            <person name="Pangilinan J."/>
            <person name="LaButti K."/>
            <person name="Riley R."/>
            <person name="Lipzen A."/>
            <person name="Clum A."/>
            <person name="Drula E."/>
            <person name="Henrissat B."/>
            <person name="Kohler A."/>
            <person name="Grigoriev I.V."/>
            <person name="Martin F.M."/>
            <person name="Hacquard S."/>
        </authorList>
    </citation>
    <scope>NUCLEOTIDE SEQUENCE [LARGE SCALE GENOMIC DNA]</scope>
    <source>
        <strain evidence="3 4">MPI-CAGE-CH-0241</strain>
    </source>
</reference>
<dbReference type="PANTHER" id="PTHR35184:SF1">
    <property type="entry name" value="INTEGRAL MEMBRANE PROTEIN"/>
    <property type="match status" value="1"/>
</dbReference>
<evidence type="ECO:0000256" key="2">
    <source>
        <dbReference type="SAM" id="Phobius"/>
    </source>
</evidence>
<feature type="transmembrane region" description="Helical" evidence="2">
    <location>
        <begin position="126"/>
        <end position="151"/>
    </location>
</feature>
<organism evidence="3 4">
    <name type="scientific">Thelonectria olida</name>
    <dbReference type="NCBI Taxonomy" id="1576542"/>
    <lineage>
        <taxon>Eukaryota</taxon>
        <taxon>Fungi</taxon>
        <taxon>Dikarya</taxon>
        <taxon>Ascomycota</taxon>
        <taxon>Pezizomycotina</taxon>
        <taxon>Sordariomycetes</taxon>
        <taxon>Hypocreomycetidae</taxon>
        <taxon>Hypocreales</taxon>
        <taxon>Nectriaceae</taxon>
        <taxon>Thelonectria</taxon>
    </lineage>
</organism>
<gene>
    <name evidence="3" type="ORF">B0T10DRAFT_464587</name>
</gene>
<feature type="transmembrane region" description="Helical" evidence="2">
    <location>
        <begin position="87"/>
        <end position="106"/>
    </location>
</feature>
<dbReference type="OrthoDB" id="3357002at2759"/>
<comment type="caution">
    <text evidence="3">The sequence shown here is derived from an EMBL/GenBank/DDBJ whole genome shotgun (WGS) entry which is preliminary data.</text>
</comment>
<dbReference type="Pfam" id="PF11309">
    <property type="entry name" value="DUF3112"/>
    <property type="match status" value="2"/>
</dbReference>
<name>A0A9P8VVJ6_9HYPO</name>
<protein>
    <submittedName>
        <fullName evidence="3">Uncharacterized protein</fullName>
    </submittedName>
</protein>
<feature type="transmembrane region" description="Helical" evidence="2">
    <location>
        <begin position="245"/>
        <end position="263"/>
    </location>
</feature>
<keyword evidence="2" id="KW-0472">Membrane</keyword>
<evidence type="ECO:0000313" key="3">
    <source>
        <dbReference type="EMBL" id="KAH6879554.1"/>
    </source>
</evidence>
<dbReference type="PANTHER" id="PTHR35184">
    <property type="entry name" value="YALI0C10208P"/>
    <property type="match status" value="1"/>
</dbReference>
<feature type="compositionally biased region" description="Basic and acidic residues" evidence="1">
    <location>
        <begin position="294"/>
        <end position="306"/>
    </location>
</feature>
<feature type="transmembrane region" description="Helical" evidence="2">
    <location>
        <begin position="207"/>
        <end position="225"/>
    </location>
</feature>
<evidence type="ECO:0000256" key="1">
    <source>
        <dbReference type="SAM" id="MobiDB-lite"/>
    </source>
</evidence>
<feature type="region of interest" description="Disordered" evidence="1">
    <location>
        <begin position="287"/>
        <end position="306"/>
    </location>
</feature>
<accession>A0A9P8VVJ6</accession>
<keyword evidence="4" id="KW-1185">Reference proteome</keyword>
<proteinExistence type="predicted"/>
<keyword evidence="2" id="KW-0812">Transmembrane</keyword>
<feature type="transmembrane region" description="Helical" evidence="2">
    <location>
        <begin position="21"/>
        <end position="40"/>
    </location>
</feature>
<dbReference type="Proteomes" id="UP000777438">
    <property type="component" value="Unassembled WGS sequence"/>
</dbReference>
<dbReference type="AlphaFoldDB" id="A0A9P8VVJ6"/>